<dbReference type="EMBL" id="CAFBMN010000003">
    <property type="protein sequence ID" value="CAB4894975.1"/>
    <property type="molecule type" value="Genomic_DNA"/>
</dbReference>
<protein>
    <submittedName>
        <fullName evidence="4">Unannotated protein</fullName>
    </submittedName>
</protein>
<feature type="domain" description="CinA C-terminal" evidence="1">
    <location>
        <begin position="11"/>
        <end position="156"/>
    </location>
</feature>
<evidence type="ECO:0000313" key="4">
    <source>
        <dbReference type="EMBL" id="CAB5017063.1"/>
    </source>
</evidence>
<evidence type="ECO:0000259" key="1">
    <source>
        <dbReference type="Pfam" id="PF02464"/>
    </source>
</evidence>
<dbReference type="NCBIfam" id="TIGR00199">
    <property type="entry name" value="PncC_domain"/>
    <property type="match status" value="1"/>
</dbReference>
<dbReference type="EMBL" id="CAFBOP010000024">
    <property type="protein sequence ID" value="CAB4985969.1"/>
    <property type="molecule type" value="Genomic_DNA"/>
</dbReference>
<accession>A0A6J7QN41</accession>
<dbReference type="InterPro" id="IPR036653">
    <property type="entry name" value="CinA-like_C"/>
</dbReference>
<reference evidence="4" key="1">
    <citation type="submission" date="2020-05" db="EMBL/GenBank/DDBJ databases">
        <authorList>
            <person name="Chiriac C."/>
            <person name="Salcher M."/>
            <person name="Ghai R."/>
            <person name="Kavagutti S V."/>
        </authorList>
    </citation>
    <scope>NUCLEOTIDE SEQUENCE</scope>
</reference>
<sequence>MPTNAIVREVEEIISLLESRGQTLSTAESITGGGLGAVITSIAGASKIYRGGVIAYSNGAKEDILGVAPSLINTHGVVSEEVAIAMAQGAAQKFSSTWAIATTGVAGPGPSEGVAQGSVWVSISGPIVQSTFLELDGDRHSVQNATIASAISAFARILRTSINA</sequence>
<evidence type="ECO:0000313" key="3">
    <source>
        <dbReference type="EMBL" id="CAB4985969.1"/>
    </source>
</evidence>
<gene>
    <name evidence="2" type="ORF">UFOPK3587_00140</name>
    <name evidence="3" type="ORF">UFOPK3984_00712</name>
    <name evidence="4" type="ORF">UFOPK4114_00632</name>
</gene>
<organism evidence="4">
    <name type="scientific">freshwater metagenome</name>
    <dbReference type="NCBI Taxonomy" id="449393"/>
    <lineage>
        <taxon>unclassified sequences</taxon>
        <taxon>metagenomes</taxon>
        <taxon>ecological metagenomes</taxon>
    </lineage>
</organism>
<dbReference type="Pfam" id="PF02464">
    <property type="entry name" value="CinA"/>
    <property type="match status" value="1"/>
</dbReference>
<dbReference type="AlphaFoldDB" id="A0A6J7QN41"/>
<evidence type="ECO:0000313" key="2">
    <source>
        <dbReference type="EMBL" id="CAB4894975.1"/>
    </source>
</evidence>
<dbReference type="EMBL" id="CAFBPP010000020">
    <property type="protein sequence ID" value="CAB5017063.1"/>
    <property type="molecule type" value="Genomic_DNA"/>
</dbReference>
<dbReference type="SUPFAM" id="SSF142433">
    <property type="entry name" value="CinA-like"/>
    <property type="match status" value="1"/>
</dbReference>
<name>A0A6J7QN41_9ZZZZ</name>
<proteinExistence type="predicted"/>
<dbReference type="InterPro" id="IPR008136">
    <property type="entry name" value="CinA_C"/>
</dbReference>
<dbReference type="Gene3D" id="3.90.950.20">
    <property type="entry name" value="CinA-like"/>
    <property type="match status" value="1"/>
</dbReference>